<dbReference type="EMBL" id="MH183162">
    <property type="protein sequence ID" value="AWN07770.1"/>
    <property type="molecule type" value="Genomic_DNA"/>
</dbReference>
<name>A0A2U8UUC8_9CAUD</name>
<gene>
    <name evidence="1" type="primary">99</name>
    <name evidence="1" type="ORF">PBI_HENDRIX_99</name>
</gene>
<reference evidence="1 2" key="1">
    <citation type="submission" date="2018-04" db="EMBL/GenBank/DDBJ databases">
        <authorList>
            <person name="Stanton A.-C.J."/>
            <person name="Garlena R.A."/>
            <person name="Russell D.A."/>
            <person name="Pope W.H."/>
            <person name="Jacobs-Sera D."/>
            <person name="Hatfull G.F."/>
        </authorList>
    </citation>
    <scope>NUCLEOTIDE SEQUENCE [LARGE SCALE GENOMIC DNA]</scope>
</reference>
<organism evidence="1 2">
    <name type="scientific">Microbacterium phage Hendrix</name>
    <dbReference type="NCBI Taxonomy" id="2182341"/>
    <lineage>
        <taxon>Viruses</taxon>
        <taxon>Duplodnaviria</taxon>
        <taxon>Heunggongvirae</taxon>
        <taxon>Uroviricota</taxon>
        <taxon>Caudoviricetes</taxon>
        <taxon>Rogerhendrixvirus</taxon>
        <taxon>Rogerhendrixvirus hendrix</taxon>
    </lineage>
</organism>
<keyword evidence="2" id="KW-1185">Reference proteome</keyword>
<evidence type="ECO:0000313" key="1">
    <source>
        <dbReference type="EMBL" id="AWN07770.1"/>
    </source>
</evidence>
<dbReference type="GeneID" id="54992566"/>
<protein>
    <submittedName>
        <fullName evidence="1">Uncharacterized protein</fullName>
    </submittedName>
</protein>
<sequence length="126" mass="13822">MTDSRTPQEFTIEKILSRLDTSKLEDYSDETLSISDITTALNNAYEKGYEERAQIAMAEPKVIFATGDGVVLLHRNNSKIVGTLTENGNVSHPAGYAELTELGQNGWSLIAHVPAAEFAGREFLGY</sequence>
<dbReference type="KEGG" id="vg:54992566"/>
<evidence type="ECO:0000313" key="2">
    <source>
        <dbReference type="Proteomes" id="UP000247284"/>
    </source>
</evidence>
<proteinExistence type="predicted"/>
<dbReference type="RefSeq" id="YP_009802037.1">
    <property type="nucleotide sequence ID" value="NC_047977.1"/>
</dbReference>
<dbReference type="Proteomes" id="UP000247284">
    <property type="component" value="Segment"/>
</dbReference>
<accession>A0A2U8UUC8</accession>